<evidence type="ECO:0000313" key="2">
    <source>
        <dbReference type="Proteomes" id="UP000092993"/>
    </source>
</evidence>
<sequence length="272" mass="30841">MQSSLVKVSLEIYGIQPDPAVLLHHSSATLEDLTVYGATFQSELQFPRVRKLSLHRVDYPPLALVARIFPSLVDLTFSNSHRGDDLRVADCQYRQLNRSVQLAGGGWTSLDRLAGEPVDLYRLGLTCQIRRVEISHVDRDTRETVAHILSDSRPSHVHIRLTSIFPCVRCFPDEVAARLTYLRCTIDLVYLFEEFDTLFNVDGRNTRSVMFIQQFRPESFASQVIASHPSIRYIAIQINHAKPLFWKVLTMESGEVVVGKASKEDISAVMEL</sequence>
<dbReference type="EMBL" id="LUGG01000011">
    <property type="protein sequence ID" value="OBZ71383.1"/>
    <property type="molecule type" value="Genomic_DNA"/>
</dbReference>
<evidence type="ECO:0008006" key="3">
    <source>
        <dbReference type="Google" id="ProtNLM"/>
    </source>
</evidence>
<organism evidence="1 2">
    <name type="scientific">Grifola frondosa</name>
    <name type="common">Maitake</name>
    <name type="synonym">Polyporus frondosus</name>
    <dbReference type="NCBI Taxonomy" id="5627"/>
    <lineage>
        <taxon>Eukaryota</taxon>
        <taxon>Fungi</taxon>
        <taxon>Dikarya</taxon>
        <taxon>Basidiomycota</taxon>
        <taxon>Agaricomycotina</taxon>
        <taxon>Agaricomycetes</taxon>
        <taxon>Polyporales</taxon>
        <taxon>Grifolaceae</taxon>
        <taxon>Grifola</taxon>
    </lineage>
</organism>
<protein>
    <recommendedName>
        <fullName evidence="3">F-box domain-containing protein</fullName>
    </recommendedName>
</protein>
<keyword evidence="2" id="KW-1185">Reference proteome</keyword>
<dbReference type="OrthoDB" id="2757774at2759"/>
<gene>
    <name evidence="1" type="ORF">A0H81_08799</name>
</gene>
<reference evidence="1 2" key="1">
    <citation type="submission" date="2016-03" db="EMBL/GenBank/DDBJ databases">
        <title>Whole genome sequencing of Grifola frondosa 9006-11.</title>
        <authorList>
            <person name="Min B."/>
            <person name="Park H."/>
            <person name="Kim J.-G."/>
            <person name="Cho H."/>
            <person name="Oh Y.-L."/>
            <person name="Kong W.-S."/>
            <person name="Choi I.-G."/>
        </authorList>
    </citation>
    <scope>NUCLEOTIDE SEQUENCE [LARGE SCALE GENOMIC DNA]</scope>
    <source>
        <strain evidence="1 2">9006-11</strain>
    </source>
</reference>
<accession>A0A1C7M351</accession>
<evidence type="ECO:0000313" key="1">
    <source>
        <dbReference type="EMBL" id="OBZ71383.1"/>
    </source>
</evidence>
<dbReference type="Proteomes" id="UP000092993">
    <property type="component" value="Unassembled WGS sequence"/>
</dbReference>
<dbReference type="AlphaFoldDB" id="A0A1C7M351"/>
<comment type="caution">
    <text evidence="1">The sequence shown here is derived from an EMBL/GenBank/DDBJ whole genome shotgun (WGS) entry which is preliminary data.</text>
</comment>
<name>A0A1C7M351_GRIFR</name>
<proteinExistence type="predicted"/>